<dbReference type="SUPFAM" id="SSF56112">
    <property type="entry name" value="Protein kinase-like (PK-like)"/>
    <property type="match status" value="1"/>
</dbReference>
<feature type="compositionally biased region" description="Low complexity" evidence="3">
    <location>
        <begin position="1357"/>
        <end position="1396"/>
    </location>
</feature>
<feature type="compositionally biased region" description="Low complexity" evidence="3">
    <location>
        <begin position="1739"/>
        <end position="1760"/>
    </location>
</feature>
<feature type="compositionally biased region" description="Low complexity" evidence="3">
    <location>
        <begin position="214"/>
        <end position="230"/>
    </location>
</feature>
<organism evidence="5 6">
    <name type="scientific">Apatococcus lobatus</name>
    <dbReference type="NCBI Taxonomy" id="904363"/>
    <lineage>
        <taxon>Eukaryota</taxon>
        <taxon>Viridiplantae</taxon>
        <taxon>Chlorophyta</taxon>
        <taxon>core chlorophytes</taxon>
        <taxon>Trebouxiophyceae</taxon>
        <taxon>Chlorellales</taxon>
        <taxon>Chlorellaceae</taxon>
        <taxon>Apatococcus</taxon>
    </lineage>
</organism>
<dbReference type="Proteomes" id="UP001438707">
    <property type="component" value="Unassembled WGS sequence"/>
</dbReference>
<keyword evidence="6" id="KW-1185">Reference proteome</keyword>
<feature type="compositionally biased region" description="Polar residues" evidence="3">
    <location>
        <begin position="439"/>
        <end position="449"/>
    </location>
</feature>
<feature type="compositionally biased region" description="Low complexity" evidence="3">
    <location>
        <begin position="1412"/>
        <end position="1428"/>
    </location>
</feature>
<feature type="region of interest" description="Disordered" evidence="3">
    <location>
        <begin position="192"/>
        <end position="236"/>
    </location>
</feature>
<feature type="compositionally biased region" description="Polar residues" evidence="3">
    <location>
        <begin position="701"/>
        <end position="717"/>
    </location>
</feature>
<dbReference type="Gene3D" id="1.10.510.10">
    <property type="entry name" value="Transferase(Phosphotransferase) domain 1"/>
    <property type="match status" value="1"/>
</dbReference>
<feature type="region of interest" description="Disordered" evidence="3">
    <location>
        <begin position="1306"/>
        <end position="1429"/>
    </location>
</feature>
<dbReference type="InterPro" id="IPR011009">
    <property type="entry name" value="Kinase-like_dom_sf"/>
</dbReference>
<evidence type="ECO:0000256" key="2">
    <source>
        <dbReference type="ARBA" id="ARBA00022840"/>
    </source>
</evidence>
<name>A0AAW1RB91_9CHLO</name>
<dbReference type="SMART" id="SM00220">
    <property type="entry name" value="S_TKc"/>
    <property type="match status" value="1"/>
</dbReference>
<evidence type="ECO:0000256" key="3">
    <source>
        <dbReference type="SAM" id="MobiDB-lite"/>
    </source>
</evidence>
<dbReference type="InterPro" id="IPR008271">
    <property type="entry name" value="Ser/Thr_kinase_AS"/>
</dbReference>
<sequence length="1924" mass="205424">MESGGLPTPPGSPHRVPQAHIGNGGIKHVGFAGEKRPQPSSSGAEGRSSLTASQLQSQDLVKDVKQSVAELRLLVKDAVSHREKCCTVLSSALAVSLALEQVIYSGPMTATRVKKLQRLSADTISNVTLAGHCVKAYGLQGRLEKYLKKAMLERPEEKFEQISQRLERLAEDAWDLTEDGGTAVRLSVHRGRAPAAMQPGGNASSSGEFEPRLRQQPAQVQPPQQQEQQPPRIPSHDTILTRARLRRGSHLLRVRALLYITPDMCSSSNSLLGQVWWYITGQLYGGKLMVHDLATGRTEEIGDARRGPVMHVMHQDANGIIWSGHKYGSVRIWDEGSKNLICAPLRVFHADVMCITSDEREGFAWAGSSGGGVSLLEAQSKKKSDGKVQTSLEVILELRHPLKEPPADRPLGRASTASPGWQSSSQAGSPLSVRKQESKSFTTSVSSQDMGRLALASDPRLEGKRAHGGSVMCMAAHSNRVWTSGGSSSSYNLREWSSQGLPLATFDLQLLGPAQAMMMMRSVVHVTFPEDINARGSLEEPRRSTGQGDKAPLATVDSSSSVWQLVTAHSNGQIQVWDPSLGSIKPVLRIGDPGSSCRDLILCESMGLLCSAHVDGSLIMRILPAMDQRDFTVPIESSNITTLTSKVATIKAHRSALACAVGGSIGVISAGVFGSIMLWPEAEIRSLAEAQGFMLPEKLTSPKSSSQSMHEQRLSTSRMLQRYYTPKLGASPSLSPFSPVREGGEIEQGLPGLSPAPSIVQSEVPSLSEHPSQDIGPHDGAHPSGGSHIFGSDPGIRAQLGSFMSTSSQQGSSAKTKDTAAEVSSLEKEQAAGQNGLSRLQTIHSDAPATLEGSSPWASGNFAETASNWLIDFKDLTFKKMIGEGSIGRVHLGKWQETDVAIKVLGSLNAVGLAMPGQPVQPALRASVVTAEQKDSNDSDASGANSYAAEQSMSLKTLEREVGVMIAIRHPNVVLFMGLCMDPPCMVTEFCARGSLYDVLTKARAVPQLGAQLDWTRRLNIALDAAKGMLQLHSHRPPILHRDLKSPNLLVDKHWRCKIADFNLSRVMETTAIMSSITANNPRWLAPEVITRQEYSKAADVFSFGIILWELLVWRLPWEELGPFQIMVSISERKQRPDIPPMDELPGDAFQELPQYVTLLEACWQEEPEQRPSFESVITSLRAMLELAATSQKQQRIAKGPDARLQPPVGTAGPASAAGPDTAAGTEPSGPASAEASGAERRVADHNEMLARPSSGPLDGFAIAISNPSDTRAIDGREGLQMALGQIPHNLADSSLTQPAVAIGRQSHPSLEQAEAQRLQAMRARQGPFAASAQQQPFAQSSSFSQPNPGVFQPQGPFAVSSQQQQPQPQFPAPSFTQPVAATQQFQGPLDQQQQQGWPRSARASVGSPPHSGYRSVGGLSSVSSGIGPWQDPRYSLDTRGKSLSSCPASLDIVTQMGARQDAANAAYADSAARSSAYMGDVHLPVARVPVESGPSSEYVSPFAAMDPLAPFPSTVLSGELPEHIMPEGQMGSQGSLGDRKWSPRRPHVSPFLAARRVPSPGSSADHLHMSPSMTAEDAMLDGSRTRIGQVALPESSSDVNSSGSQDIQPEVLLRGGSYTRPDRVFSNVSAVPMQSVPEGCSLSKGANRDDLPHLRPPPRVPSHLSPLRHTRLSQGADDPHAPLFVTSRSGSGSGSGFPIGQLQPNHHQGPGFLSGRLPSYTSDTGMQPSYAPRLGITSSGSFPSGSGSPPSLSGGRGISLPASLHNMKFGHEGLPDSPAAELFSPEQLQTPQGSMNSAVHASVQQNTPSVAAAPAFDGQFLGAVPRSAPSSMEMHVPRSQLRPPVQLQAETHAAAPAQSLPQAAAGFLSPGSAAIVDDHEQRVPTPVMQTRPQTSMVAGEIPNRLSFLPRTVSVVSITRASSV</sequence>
<comment type="caution">
    <text evidence="5">The sequence shown here is derived from an EMBL/GenBank/DDBJ whole genome shotgun (WGS) entry which is preliminary data.</text>
</comment>
<evidence type="ECO:0000259" key="4">
    <source>
        <dbReference type="PROSITE" id="PS50011"/>
    </source>
</evidence>
<dbReference type="SUPFAM" id="SSF50978">
    <property type="entry name" value="WD40 repeat-like"/>
    <property type="match status" value="1"/>
</dbReference>
<evidence type="ECO:0000256" key="1">
    <source>
        <dbReference type="ARBA" id="ARBA00022741"/>
    </source>
</evidence>
<feature type="compositionally biased region" description="Polar residues" evidence="3">
    <location>
        <begin position="38"/>
        <end position="56"/>
    </location>
</feature>
<feature type="domain" description="Protein kinase" evidence="4">
    <location>
        <begin position="876"/>
        <end position="1185"/>
    </location>
</feature>
<dbReference type="PROSITE" id="PS00108">
    <property type="entry name" value="PROTEIN_KINASE_ST"/>
    <property type="match status" value="1"/>
</dbReference>
<dbReference type="PROSITE" id="PS50011">
    <property type="entry name" value="PROTEIN_KINASE_DOM"/>
    <property type="match status" value="1"/>
</dbReference>
<evidence type="ECO:0000313" key="5">
    <source>
        <dbReference type="EMBL" id="KAK9830847.1"/>
    </source>
</evidence>
<dbReference type="InterPro" id="IPR001245">
    <property type="entry name" value="Ser-Thr/Tyr_kinase_cat_dom"/>
</dbReference>
<dbReference type="EMBL" id="JALJOS010000015">
    <property type="protein sequence ID" value="KAK9830847.1"/>
    <property type="molecule type" value="Genomic_DNA"/>
</dbReference>
<dbReference type="PANTHER" id="PTHR44329:SF298">
    <property type="entry name" value="MIXED LINEAGE KINASE DOMAIN-LIKE PROTEIN"/>
    <property type="match status" value="1"/>
</dbReference>
<feature type="region of interest" description="Disordered" evidence="3">
    <location>
        <begin position="698"/>
        <end position="717"/>
    </location>
</feature>
<accession>A0AAW1RB91</accession>
<feature type="compositionally biased region" description="Low complexity" evidence="3">
    <location>
        <begin position="1328"/>
        <end position="1347"/>
    </location>
</feature>
<gene>
    <name evidence="5" type="ORF">WJX74_009700</name>
</gene>
<dbReference type="Gene3D" id="3.30.200.20">
    <property type="entry name" value="Phosphorylase Kinase, domain 1"/>
    <property type="match status" value="1"/>
</dbReference>
<feature type="region of interest" description="Disordered" evidence="3">
    <location>
        <begin position="399"/>
        <end position="452"/>
    </location>
</feature>
<dbReference type="PANTHER" id="PTHR44329">
    <property type="entry name" value="SERINE/THREONINE-PROTEIN KINASE TNNI3K-RELATED"/>
    <property type="match status" value="1"/>
</dbReference>
<keyword evidence="2" id="KW-0067">ATP-binding</keyword>
<feature type="compositionally biased region" description="Low complexity" evidence="3">
    <location>
        <begin position="801"/>
        <end position="813"/>
    </location>
</feature>
<dbReference type="GO" id="GO:0005524">
    <property type="term" value="F:ATP binding"/>
    <property type="evidence" value="ECO:0007669"/>
    <property type="project" value="UniProtKB-KW"/>
</dbReference>
<dbReference type="InterPro" id="IPR000719">
    <property type="entry name" value="Prot_kinase_dom"/>
</dbReference>
<evidence type="ECO:0000313" key="6">
    <source>
        <dbReference type="Proteomes" id="UP001438707"/>
    </source>
</evidence>
<reference evidence="5 6" key="1">
    <citation type="journal article" date="2024" name="Nat. Commun.">
        <title>Phylogenomics reveals the evolutionary origins of lichenization in chlorophyte algae.</title>
        <authorList>
            <person name="Puginier C."/>
            <person name="Libourel C."/>
            <person name="Otte J."/>
            <person name="Skaloud P."/>
            <person name="Haon M."/>
            <person name="Grisel S."/>
            <person name="Petersen M."/>
            <person name="Berrin J.G."/>
            <person name="Delaux P.M."/>
            <person name="Dal Grande F."/>
            <person name="Keller J."/>
        </authorList>
    </citation>
    <scope>NUCLEOTIDE SEQUENCE [LARGE SCALE GENOMIC DNA]</scope>
    <source>
        <strain evidence="5 6">SAG 2145</strain>
    </source>
</reference>
<dbReference type="InterPro" id="IPR051681">
    <property type="entry name" value="Ser/Thr_Kinases-Pseudokinases"/>
</dbReference>
<feature type="compositionally biased region" description="Basic and acidic residues" evidence="3">
    <location>
        <begin position="399"/>
        <end position="411"/>
    </location>
</feature>
<dbReference type="Gene3D" id="2.130.10.10">
    <property type="entry name" value="YVTN repeat-like/Quinoprotein amine dehydrogenase"/>
    <property type="match status" value="1"/>
</dbReference>
<feature type="region of interest" description="Disordered" evidence="3">
    <location>
        <begin position="1636"/>
        <end position="1760"/>
    </location>
</feature>
<dbReference type="CDD" id="cd13999">
    <property type="entry name" value="STKc_MAP3K-like"/>
    <property type="match status" value="1"/>
</dbReference>
<dbReference type="Pfam" id="PF07714">
    <property type="entry name" value="PK_Tyr_Ser-Thr"/>
    <property type="match status" value="1"/>
</dbReference>
<feature type="compositionally biased region" description="Polar residues" evidence="3">
    <location>
        <begin position="415"/>
        <end position="429"/>
    </location>
</feature>
<feature type="compositionally biased region" description="Low complexity" evidence="3">
    <location>
        <begin position="1227"/>
        <end position="1237"/>
    </location>
</feature>
<keyword evidence="1" id="KW-0547">Nucleotide-binding</keyword>
<feature type="region of interest" description="Disordered" evidence="3">
    <location>
        <begin position="1192"/>
        <end position="1240"/>
    </location>
</feature>
<dbReference type="InterPro" id="IPR015943">
    <property type="entry name" value="WD40/YVTN_repeat-like_dom_sf"/>
</dbReference>
<feature type="region of interest" description="Disordered" evidence="3">
    <location>
        <begin position="535"/>
        <end position="554"/>
    </location>
</feature>
<feature type="compositionally biased region" description="Basic and acidic residues" evidence="3">
    <location>
        <begin position="815"/>
        <end position="830"/>
    </location>
</feature>
<dbReference type="GO" id="GO:0004674">
    <property type="term" value="F:protein serine/threonine kinase activity"/>
    <property type="evidence" value="ECO:0007669"/>
    <property type="project" value="TreeGrafter"/>
</dbReference>
<proteinExistence type="predicted"/>
<dbReference type="InterPro" id="IPR036322">
    <property type="entry name" value="WD40_repeat_dom_sf"/>
</dbReference>
<feature type="region of interest" description="Disordered" evidence="3">
    <location>
        <begin position="1"/>
        <end position="56"/>
    </location>
</feature>
<protein>
    <recommendedName>
        <fullName evidence="4">Protein kinase domain-containing protein</fullName>
    </recommendedName>
</protein>
<feature type="region of interest" description="Disordered" evidence="3">
    <location>
        <begin position="730"/>
        <end position="836"/>
    </location>
</feature>